<dbReference type="Proteomes" id="UP000094893">
    <property type="component" value="Unassembled WGS sequence"/>
</dbReference>
<dbReference type="RefSeq" id="WP_024893290.1">
    <property type="nucleotide sequence ID" value="NZ_LWRZ01000067.1"/>
</dbReference>
<dbReference type="EMBL" id="LWSA01000028">
    <property type="protein sequence ID" value="OCX76225.1"/>
    <property type="molecule type" value="Genomic_DNA"/>
</dbReference>
<proteinExistence type="predicted"/>
<protein>
    <submittedName>
        <fullName evidence="1">Uncharacterized protein</fullName>
    </submittedName>
</protein>
<comment type="caution">
    <text evidence="1">The sequence shown here is derived from an EMBL/GenBank/DDBJ whole genome shotgun (WGS) entry which is preliminary data.</text>
</comment>
<evidence type="ECO:0000313" key="1">
    <source>
        <dbReference type="EMBL" id="OCX76225.1"/>
    </source>
</evidence>
<sequence length="219" mass="24125">MAEKEYQAEKMKHINTVVLTHRRDLPKREGVIAHVNNESVMQTVYPGQSVTGDFLRLDDRPGSLWMKHPKLGELLVHTNKNIFKPGDELVNALQQSKGHPVTLSLDKTGTKLFVVQNGLEVKQDLKTPALPMGLVQSGLINYGVDVTGELKGVYNKGATLEIQTKDGPFFYGQLPGTDLAQSEVSARKMIGKKVELSYGHRGALTLRSLEVEPQLGKVG</sequence>
<dbReference type="AlphaFoldDB" id="A0A1C2IPQ0"/>
<organism evidence="1 2">
    <name type="scientific">Acidithiobacillus thiooxidans</name>
    <name type="common">Thiobacillus thiooxidans</name>
    <dbReference type="NCBI Taxonomy" id="930"/>
    <lineage>
        <taxon>Bacteria</taxon>
        <taxon>Pseudomonadati</taxon>
        <taxon>Pseudomonadota</taxon>
        <taxon>Acidithiobacillia</taxon>
        <taxon>Acidithiobacillales</taxon>
        <taxon>Acidithiobacillaceae</taxon>
        <taxon>Acidithiobacillus</taxon>
    </lineage>
</organism>
<accession>A0A1C2IPQ0</accession>
<reference evidence="1 2" key="1">
    <citation type="journal article" date="2016" name="Int. J. Mol. Sci.">
        <title>Comparative genomics of the extreme acidophile Acidithiobacillus thiooxidans reveals intraspecific divergence and niche adaptation.</title>
        <authorList>
            <person name="Zhang X."/>
            <person name="Feng X."/>
            <person name="Tao J."/>
            <person name="Ma L."/>
            <person name="Xiao Y."/>
            <person name="Liang Y."/>
            <person name="Liu X."/>
            <person name="Yin H."/>
        </authorList>
    </citation>
    <scope>NUCLEOTIDE SEQUENCE [LARGE SCALE GENOMIC DNA]</scope>
    <source>
        <strain evidence="1 2">A02</strain>
    </source>
</reference>
<gene>
    <name evidence="1" type="ORF">A6P07_02720</name>
</gene>
<name>A0A1C2IPQ0_ACITH</name>
<evidence type="ECO:0000313" key="2">
    <source>
        <dbReference type="Proteomes" id="UP000094893"/>
    </source>
</evidence>